<dbReference type="InterPro" id="IPR036427">
    <property type="entry name" value="Bromodomain-like_sf"/>
</dbReference>
<evidence type="ECO:0000313" key="4">
    <source>
        <dbReference type="Proteomes" id="UP000784294"/>
    </source>
</evidence>
<dbReference type="GO" id="GO:0009966">
    <property type="term" value="P:regulation of signal transduction"/>
    <property type="evidence" value="ECO:0007669"/>
    <property type="project" value="TreeGrafter"/>
</dbReference>
<evidence type="ECO:0000313" key="3">
    <source>
        <dbReference type="EMBL" id="VEL08035.1"/>
    </source>
</evidence>
<proteinExistence type="predicted"/>
<keyword evidence="4" id="KW-1185">Reference proteome</keyword>
<accession>A0A3S5A647</accession>
<dbReference type="AlphaFoldDB" id="A0A3S5A647"/>
<evidence type="ECO:0000256" key="1">
    <source>
        <dbReference type="ARBA" id="ARBA00023117"/>
    </source>
</evidence>
<feature type="region of interest" description="Disordered" evidence="2">
    <location>
        <begin position="460"/>
        <end position="493"/>
    </location>
</feature>
<dbReference type="InterPro" id="IPR047269">
    <property type="entry name" value="ZMY11"/>
</dbReference>
<dbReference type="Gene3D" id="1.20.920.10">
    <property type="entry name" value="Bromodomain-like"/>
    <property type="match status" value="1"/>
</dbReference>
<dbReference type="GO" id="GO:0005634">
    <property type="term" value="C:nucleus"/>
    <property type="evidence" value="ECO:0007669"/>
    <property type="project" value="TreeGrafter"/>
</dbReference>
<keyword evidence="1" id="KW-0103">Bromodomain</keyword>
<reference evidence="3" key="1">
    <citation type="submission" date="2018-11" db="EMBL/GenBank/DDBJ databases">
        <authorList>
            <consortium name="Pathogen Informatics"/>
        </authorList>
    </citation>
    <scope>NUCLEOTIDE SEQUENCE</scope>
</reference>
<feature type="compositionally biased region" description="Low complexity" evidence="2">
    <location>
        <begin position="401"/>
        <end position="418"/>
    </location>
</feature>
<dbReference type="Gene3D" id="2.30.30.140">
    <property type="match status" value="1"/>
</dbReference>
<dbReference type="GO" id="GO:0003714">
    <property type="term" value="F:transcription corepressor activity"/>
    <property type="evidence" value="ECO:0007669"/>
    <property type="project" value="InterPro"/>
</dbReference>
<name>A0A3S5A647_9PLAT</name>
<gene>
    <name evidence="3" type="ORF">PXEA_LOCUS1475</name>
</gene>
<dbReference type="PANTHER" id="PTHR46379">
    <property type="entry name" value="ZINC FINGER MYND DOMAIN-CONTAINING"/>
    <property type="match status" value="1"/>
</dbReference>
<dbReference type="Proteomes" id="UP000784294">
    <property type="component" value="Unassembled WGS sequence"/>
</dbReference>
<dbReference type="PANTHER" id="PTHR46379:SF1">
    <property type="entry name" value="ZINC FINGER MYND DOMAIN-CONTAINING PROTEIN 11"/>
    <property type="match status" value="1"/>
</dbReference>
<dbReference type="SUPFAM" id="SSF57903">
    <property type="entry name" value="FYVE/PHD zinc finger"/>
    <property type="match status" value="1"/>
</dbReference>
<feature type="compositionally biased region" description="Polar residues" evidence="2">
    <location>
        <begin position="477"/>
        <end position="491"/>
    </location>
</feature>
<dbReference type="EMBL" id="CAAALY010002998">
    <property type="protein sequence ID" value="VEL08035.1"/>
    <property type="molecule type" value="Genomic_DNA"/>
</dbReference>
<dbReference type="InterPro" id="IPR011011">
    <property type="entry name" value="Znf_FYVE_PHD"/>
</dbReference>
<evidence type="ECO:0000256" key="2">
    <source>
        <dbReference type="SAM" id="MobiDB-lite"/>
    </source>
</evidence>
<protein>
    <submittedName>
        <fullName evidence="3">Uncharacterized protein</fullName>
    </submittedName>
</protein>
<dbReference type="OrthoDB" id="6272564at2759"/>
<feature type="region of interest" description="Disordered" evidence="2">
    <location>
        <begin position="398"/>
        <end position="433"/>
    </location>
</feature>
<sequence>MSRIRNADPVFMQYIWSAVESCKSSATDASLINIYNILHSGDDRITLEKVQQELIYCVGDGSIILRDDVYSIPTTFDSCLTSKHDWYCFECHLPGCTIYCPTCFRVYHADCLENAEASQATNRLPRECLGDKQPINSRDFPPNGPCAVCRRLAEASSYKEEKVGDLHQIFLVALEKMKHKLHWKNMQKVGYLDDFSRNSFLMFKQLNTRILSEKLRIPCPYPNSYSNRSSLLADLDILVHNAAVVYHSKDSMNNMARLIRSQLRHEMRESTFCVDCYMRSKPGKTGKQKDAVSRLTAACREPHRLIWFQHNGFSFRPCKVLFENSDGYEVVCFGWRHEREFVLRSRAANISFTASELGLRQTPPLKKALDELEEYRANQAAAKNAKFLSSIAPTSHLNSRPPVTWTSNNSNNSLPTPSGSEASGQLSIPKVRKRTALETDSDFDDETLYLEPELNDSFAPVKKRGRKSKRRHKFHSHLQNIPQTSKGSRQSPHLHADLRLRGPDFMSSIWAYNYSNAPIRYYVLYIRRGVLSSVRRLSILPALAVVPVLCMAHSSTVFLSLVLFLTSFVSALTSLSGCLGDVYACLSHTLDGIAVCPLHHPTSFACGRKTFCLRPHLLSLSFFRLALRMAWPKFCRLLMALPGTCLAFGRHPVFSRVVCAKSVEWASECAS</sequence>
<dbReference type="GO" id="GO:0034243">
    <property type="term" value="P:regulation of transcription elongation by RNA polymerase II"/>
    <property type="evidence" value="ECO:0007669"/>
    <property type="project" value="InterPro"/>
</dbReference>
<organism evidence="3 4">
    <name type="scientific">Protopolystoma xenopodis</name>
    <dbReference type="NCBI Taxonomy" id="117903"/>
    <lineage>
        <taxon>Eukaryota</taxon>
        <taxon>Metazoa</taxon>
        <taxon>Spiralia</taxon>
        <taxon>Lophotrochozoa</taxon>
        <taxon>Platyhelminthes</taxon>
        <taxon>Monogenea</taxon>
        <taxon>Polyopisthocotylea</taxon>
        <taxon>Polystomatidea</taxon>
        <taxon>Polystomatidae</taxon>
        <taxon>Protopolystoma</taxon>
    </lineage>
</organism>
<comment type="caution">
    <text evidence="3">The sequence shown here is derived from an EMBL/GenBank/DDBJ whole genome shotgun (WGS) entry which is preliminary data.</text>
</comment>
<feature type="compositionally biased region" description="Basic residues" evidence="2">
    <location>
        <begin position="461"/>
        <end position="476"/>
    </location>
</feature>